<dbReference type="SMART" id="SM00382">
    <property type="entry name" value="AAA"/>
    <property type="match status" value="2"/>
</dbReference>
<dbReference type="PROSITE" id="PS00211">
    <property type="entry name" value="ABC_TRANSPORTER_1"/>
    <property type="match status" value="2"/>
</dbReference>
<keyword evidence="8 9" id="KW-0472">Membrane</keyword>
<evidence type="ECO:0000259" key="11">
    <source>
        <dbReference type="PROSITE" id="PS50929"/>
    </source>
</evidence>
<keyword evidence="4 9" id="KW-0812">Transmembrane</keyword>
<dbReference type="PROSITE" id="PS50893">
    <property type="entry name" value="ABC_TRANSPORTER_2"/>
    <property type="match status" value="2"/>
</dbReference>
<dbReference type="AlphaFoldDB" id="A0A381V8E3"/>
<comment type="subcellular location">
    <subcellularLocation>
        <location evidence="1">Cell membrane</location>
        <topology evidence="1">Multi-pass membrane protein</topology>
    </subcellularLocation>
</comment>
<feature type="transmembrane region" description="Helical" evidence="9">
    <location>
        <begin position="21"/>
        <end position="43"/>
    </location>
</feature>
<feature type="transmembrane region" description="Helical" evidence="9">
    <location>
        <begin position="617"/>
        <end position="634"/>
    </location>
</feature>
<feature type="domain" description="ABC transmembrane type-1" evidence="11">
    <location>
        <begin position="639"/>
        <end position="917"/>
    </location>
</feature>
<dbReference type="GO" id="GO:0005524">
    <property type="term" value="F:ATP binding"/>
    <property type="evidence" value="ECO:0007669"/>
    <property type="project" value="UniProtKB-KW"/>
</dbReference>
<dbReference type="PANTHER" id="PTHR43394">
    <property type="entry name" value="ATP-DEPENDENT PERMEASE MDL1, MITOCHONDRIAL"/>
    <property type="match status" value="1"/>
</dbReference>
<evidence type="ECO:0000256" key="2">
    <source>
        <dbReference type="ARBA" id="ARBA00022448"/>
    </source>
</evidence>
<dbReference type="InterPro" id="IPR039421">
    <property type="entry name" value="Type_1_exporter"/>
</dbReference>
<feature type="domain" description="ABC transporter" evidence="10">
    <location>
        <begin position="334"/>
        <end position="569"/>
    </location>
</feature>
<feature type="transmembrane region" description="Helical" evidence="9">
    <location>
        <begin position="674"/>
        <end position="691"/>
    </location>
</feature>
<keyword evidence="7 9" id="KW-1133">Transmembrane helix</keyword>
<gene>
    <name evidence="12" type="ORF">METZ01_LOCUS88427</name>
</gene>
<dbReference type="Pfam" id="PF00005">
    <property type="entry name" value="ABC_tran"/>
    <property type="match status" value="2"/>
</dbReference>
<dbReference type="InterPro" id="IPR027417">
    <property type="entry name" value="P-loop_NTPase"/>
</dbReference>
<accession>A0A381V8E3</accession>
<dbReference type="PROSITE" id="PS50929">
    <property type="entry name" value="ABC_TM1F"/>
    <property type="match status" value="2"/>
</dbReference>
<evidence type="ECO:0000256" key="4">
    <source>
        <dbReference type="ARBA" id="ARBA00022692"/>
    </source>
</evidence>
<sequence length="1192" mass="130222">MYFDLRLWALTRGFRLRIAFAVLYGILTAAAGIARLVLLGVLLGEILKGERLEDLLMLILGAGGMVLLRAILQYHKEMIAHRTAASIQLSIRESLQHQVIALGPAYFAQQRTGDAMLSIVDGVEQLETFFGQYLPQLFTAILTPIGIFFYLMYLDLPMALIALGFSILTIFAPAAFHRWNKNASIYRREAYGDFAAEFLDAVQGLFTLKSFGQSNAKANVLAEKAHAVFKSTMWVLATNAGSLGVTIAGVAIGAAIMLVVGANRVDSGEMRFEELLIILMLGIELFRPFRELSQLFHQGLNGLSAAHGVFSFLDTNPSVTDNQSDDIEPETTGLSFQDVSFSYPGSRQPVLQNFDLEVLPGQTAAIVGESGAGKSSVIRLLLRFFDVDNGSILISDKPVNGLSRERLSSLLAVVSQDTYLFHGTVAENLRFGNQSASLKDLEKAAELANAAEFINRLPNGYETLIGERGIKLSGGQRQRIAIARALLKDAPVLILDEALSAVDSENEHVIQDALDRLMKGRTVLVIAHRLSSVKNADQIHVMRTGTVVESGSHDELLNKNGEYARLMAAQEAAESESTNHQFSGIERKAEVTPVRTGQIDDRVNMEPTDAILRAEGMGWLQIFGVLMGLIRPWWKELSLSFFLGLARFVTLIGVGITSGLIVAAVRSGDPRENLVLILLVIAPITAILHWAESWVSHDVAFRLLSEMRISLFRKLDHLAPAYLVRRRTGDLVSMATQDVETVEYFFAHIVAPAFVAVAVPAAVLVTLGIYGWPLAMVAAPFLILTAISPLVARDRVDRLGGRSREKLGEMNSHSVDTVQGLHEVSAFNMGEHRRNEFMRMAQEYVDVRIPFFRELTLQKIYLELITGLGGLAVAIVGAYLVSQGSLDAGLLPLLTIVTMSAFLPISEISTVGRLLADTIGSTRRIYAVQLEPVLVSDGDERDLVDTEINLEDVGFSYDFTDFKALDQVEFSITQGDTVALVGPSGAGKTTAAHLIMRFWDPQSGAVSLGGKDLRNYVLSKLRESLALVAQDTYLFNTSLRENFLIANPSATDDEVTTAVAMAGLSDFVETLPEGLDTVVGERGSQLSGGQRQRVSIGRAFLKDAPILVLDEATSHLDAVNEYAVRTALDKLASGRTTLVIAHRLSTVMTADLIVVMNQGQVVEYGTHEELLERGGLYTRLVSRQLTTTRSKG</sequence>
<dbReference type="GO" id="GO:0016887">
    <property type="term" value="F:ATP hydrolysis activity"/>
    <property type="evidence" value="ECO:0007669"/>
    <property type="project" value="InterPro"/>
</dbReference>
<reference evidence="12" key="1">
    <citation type="submission" date="2018-05" db="EMBL/GenBank/DDBJ databases">
        <authorList>
            <person name="Lanie J.A."/>
            <person name="Ng W.-L."/>
            <person name="Kazmierczak K.M."/>
            <person name="Andrzejewski T.M."/>
            <person name="Davidsen T.M."/>
            <person name="Wayne K.J."/>
            <person name="Tettelin H."/>
            <person name="Glass J.I."/>
            <person name="Rusch D."/>
            <person name="Podicherti R."/>
            <person name="Tsui H.-C.T."/>
            <person name="Winkler M.E."/>
        </authorList>
    </citation>
    <scope>NUCLEOTIDE SEQUENCE</scope>
</reference>
<evidence type="ECO:0000256" key="1">
    <source>
        <dbReference type="ARBA" id="ARBA00004651"/>
    </source>
</evidence>
<dbReference type="GO" id="GO:0005886">
    <property type="term" value="C:plasma membrane"/>
    <property type="evidence" value="ECO:0007669"/>
    <property type="project" value="UniProtKB-SubCell"/>
</dbReference>
<dbReference type="InterPro" id="IPR003439">
    <property type="entry name" value="ABC_transporter-like_ATP-bd"/>
</dbReference>
<dbReference type="InterPro" id="IPR003593">
    <property type="entry name" value="AAA+_ATPase"/>
</dbReference>
<feature type="transmembrane region" description="Helical" evidence="9">
    <location>
        <begin position="640"/>
        <end position="662"/>
    </location>
</feature>
<feature type="transmembrane region" description="Helical" evidence="9">
    <location>
        <begin position="860"/>
        <end position="881"/>
    </location>
</feature>
<name>A0A381V8E3_9ZZZZ</name>
<dbReference type="Pfam" id="PF00664">
    <property type="entry name" value="ABC_membrane"/>
    <property type="match status" value="2"/>
</dbReference>
<dbReference type="InterPro" id="IPR011527">
    <property type="entry name" value="ABC1_TM_dom"/>
</dbReference>
<dbReference type="CDD" id="cd07346">
    <property type="entry name" value="ABC_6TM_exporters"/>
    <property type="match status" value="1"/>
</dbReference>
<keyword evidence="5" id="KW-0547">Nucleotide-binding</keyword>
<evidence type="ECO:0000256" key="8">
    <source>
        <dbReference type="ARBA" id="ARBA00023136"/>
    </source>
</evidence>
<evidence type="ECO:0000259" key="10">
    <source>
        <dbReference type="PROSITE" id="PS50893"/>
    </source>
</evidence>
<dbReference type="Gene3D" id="3.40.50.300">
    <property type="entry name" value="P-loop containing nucleotide triphosphate hydrolases"/>
    <property type="match status" value="2"/>
</dbReference>
<feature type="transmembrane region" description="Helical" evidence="9">
    <location>
        <begin position="55"/>
        <end position="72"/>
    </location>
</feature>
<dbReference type="GO" id="GO:0015421">
    <property type="term" value="F:ABC-type oligopeptide transporter activity"/>
    <property type="evidence" value="ECO:0007669"/>
    <property type="project" value="TreeGrafter"/>
</dbReference>
<feature type="transmembrane region" description="Helical" evidence="9">
    <location>
        <begin position="159"/>
        <end position="179"/>
    </location>
</feature>
<dbReference type="InterPro" id="IPR036640">
    <property type="entry name" value="ABC1_TM_sf"/>
</dbReference>
<dbReference type="FunFam" id="3.40.50.300:FF:000221">
    <property type="entry name" value="Multidrug ABC transporter ATP-binding protein"/>
    <property type="match status" value="2"/>
</dbReference>
<dbReference type="SUPFAM" id="SSF90123">
    <property type="entry name" value="ABC transporter transmembrane region"/>
    <property type="match status" value="2"/>
</dbReference>
<evidence type="ECO:0000256" key="6">
    <source>
        <dbReference type="ARBA" id="ARBA00022840"/>
    </source>
</evidence>
<evidence type="ECO:0008006" key="13">
    <source>
        <dbReference type="Google" id="ProtNLM"/>
    </source>
</evidence>
<evidence type="ECO:0000313" key="12">
    <source>
        <dbReference type="EMBL" id="SVA35573.1"/>
    </source>
</evidence>
<organism evidence="12">
    <name type="scientific">marine metagenome</name>
    <dbReference type="NCBI Taxonomy" id="408172"/>
    <lineage>
        <taxon>unclassified sequences</taxon>
        <taxon>metagenomes</taxon>
        <taxon>ecological metagenomes</taxon>
    </lineage>
</organism>
<dbReference type="EMBL" id="UINC01007894">
    <property type="protein sequence ID" value="SVA35573.1"/>
    <property type="molecule type" value="Genomic_DNA"/>
</dbReference>
<evidence type="ECO:0000256" key="7">
    <source>
        <dbReference type="ARBA" id="ARBA00022989"/>
    </source>
</evidence>
<keyword evidence="3" id="KW-1003">Cell membrane</keyword>
<dbReference type="SUPFAM" id="SSF52540">
    <property type="entry name" value="P-loop containing nucleoside triphosphate hydrolases"/>
    <property type="match status" value="2"/>
</dbReference>
<proteinExistence type="predicted"/>
<feature type="transmembrane region" description="Helical" evidence="9">
    <location>
        <begin position="133"/>
        <end position="153"/>
    </location>
</feature>
<feature type="transmembrane region" description="Helical" evidence="9">
    <location>
        <begin position="774"/>
        <end position="792"/>
    </location>
</feature>
<feature type="domain" description="ABC transporter" evidence="10">
    <location>
        <begin position="948"/>
        <end position="1183"/>
    </location>
</feature>
<evidence type="ECO:0000256" key="5">
    <source>
        <dbReference type="ARBA" id="ARBA00022741"/>
    </source>
</evidence>
<feature type="transmembrane region" description="Helical" evidence="9">
    <location>
        <begin position="234"/>
        <end position="260"/>
    </location>
</feature>
<evidence type="ECO:0000256" key="9">
    <source>
        <dbReference type="SAM" id="Phobius"/>
    </source>
</evidence>
<dbReference type="Gene3D" id="1.20.1560.10">
    <property type="entry name" value="ABC transporter type 1, transmembrane domain"/>
    <property type="match status" value="2"/>
</dbReference>
<evidence type="ECO:0000256" key="3">
    <source>
        <dbReference type="ARBA" id="ARBA00022475"/>
    </source>
</evidence>
<dbReference type="PANTHER" id="PTHR43394:SF1">
    <property type="entry name" value="ATP-BINDING CASSETTE SUB-FAMILY B MEMBER 10, MITOCHONDRIAL"/>
    <property type="match status" value="1"/>
</dbReference>
<dbReference type="InterPro" id="IPR017871">
    <property type="entry name" value="ABC_transporter-like_CS"/>
</dbReference>
<keyword evidence="2" id="KW-0813">Transport</keyword>
<feature type="transmembrane region" description="Helical" evidence="9">
    <location>
        <begin position="744"/>
        <end position="767"/>
    </location>
</feature>
<keyword evidence="6" id="KW-0067">ATP-binding</keyword>
<protein>
    <recommendedName>
        <fullName evidence="13">ABC transporter</fullName>
    </recommendedName>
</protein>
<feature type="domain" description="ABC transmembrane type-1" evidence="11">
    <location>
        <begin position="19"/>
        <end position="301"/>
    </location>
</feature>